<keyword evidence="4" id="KW-1185">Reference proteome</keyword>
<reference evidence="2 4" key="2">
    <citation type="journal article" date="2014" name="BMC Genomics">
        <title>An improved genome release (version Mt4.0) for the model legume Medicago truncatula.</title>
        <authorList>
            <person name="Tang H."/>
            <person name="Krishnakumar V."/>
            <person name="Bidwell S."/>
            <person name="Rosen B."/>
            <person name="Chan A."/>
            <person name="Zhou S."/>
            <person name="Gentzbittel L."/>
            <person name="Childs K.L."/>
            <person name="Yandell M."/>
            <person name="Gundlach H."/>
            <person name="Mayer K.F."/>
            <person name="Schwartz D.C."/>
            <person name="Town C.D."/>
        </authorList>
    </citation>
    <scope>GENOME REANNOTATION</scope>
    <source>
        <strain evidence="2">A17</strain>
        <strain evidence="3 4">cv. Jemalong A17</strain>
    </source>
</reference>
<evidence type="ECO:0000313" key="2">
    <source>
        <dbReference type="EMBL" id="KEH15839.1"/>
    </source>
</evidence>
<organism evidence="2 4">
    <name type="scientific">Medicago truncatula</name>
    <name type="common">Barrel medic</name>
    <name type="synonym">Medicago tribuloides</name>
    <dbReference type="NCBI Taxonomy" id="3880"/>
    <lineage>
        <taxon>Eukaryota</taxon>
        <taxon>Viridiplantae</taxon>
        <taxon>Streptophyta</taxon>
        <taxon>Embryophyta</taxon>
        <taxon>Tracheophyta</taxon>
        <taxon>Spermatophyta</taxon>
        <taxon>Magnoliopsida</taxon>
        <taxon>eudicotyledons</taxon>
        <taxon>Gunneridae</taxon>
        <taxon>Pentapetalae</taxon>
        <taxon>rosids</taxon>
        <taxon>fabids</taxon>
        <taxon>Fabales</taxon>
        <taxon>Fabaceae</taxon>
        <taxon>Papilionoideae</taxon>
        <taxon>50 kb inversion clade</taxon>
        <taxon>NPAAA clade</taxon>
        <taxon>Hologalegina</taxon>
        <taxon>IRL clade</taxon>
        <taxon>Trifolieae</taxon>
        <taxon>Medicago</taxon>
    </lineage>
</organism>
<reference evidence="2 4" key="1">
    <citation type="journal article" date="2011" name="Nature">
        <title>The Medicago genome provides insight into the evolution of rhizobial symbioses.</title>
        <authorList>
            <person name="Young N.D."/>
            <person name="Debelle F."/>
            <person name="Oldroyd G.E."/>
            <person name="Geurts R."/>
            <person name="Cannon S.B."/>
            <person name="Udvardi M.K."/>
            <person name="Benedito V.A."/>
            <person name="Mayer K.F."/>
            <person name="Gouzy J."/>
            <person name="Schoof H."/>
            <person name="Van de Peer Y."/>
            <person name="Proost S."/>
            <person name="Cook D.R."/>
            <person name="Meyers B.C."/>
            <person name="Spannagl M."/>
            <person name="Cheung F."/>
            <person name="De Mita S."/>
            <person name="Krishnakumar V."/>
            <person name="Gundlach H."/>
            <person name="Zhou S."/>
            <person name="Mudge J."/>
            <person name="Bharti A.K."/>
            <person name="Murray J.D."/>
            <person name="Naoumkina M.A."/>
            <person name="Rosen B."/>
            <person name="Silverstein K.A."/>
            <person name="Tang H."/>
            <person name="Rombauts S."/>
            <person name="Zhao P.X."/>
            <person name="Zhou P."/>
            <person name="Barbe V."/>
            <person name="Bardou P."/>
            <person name="Bechner M."/>
            <person name="Bellec A."/>
            <person name="Berger A."/>
            <person name="Berges H."/>
            <person name="Bidwell S."/>
            <person name="Bisseling T."/>
            <person name="Choisne N."/>
            <person name="Couloux A."/>
            <person name="Denny R."/>
            <person name="Deshpande S."/>
            <person name="Dai X."/>
            <person name="Doyle J.J."/>
            <person name="Dudez A.M."/>
            <person name="Farmer A.D."/>
            <person name="Fouteau S."/>
            <person name="Franken C."/>
            <person name="Gibelin C."/>
            <person name="Gish J."/>
            <person name="Goldstein S."/>
            <person name="Gonzalez A.J."/>
            <person name="Green P.J."/>
            <person name="Hallab A."/>
            <person name="Hartog M."/>
            <person name="Hua A."/>
            <person name="Humphray S.J."/>
            <person name="Jeong D.H."/>
            <person name="Jing Y."/>
            <person name="Jocker A."/>
            <person name="Kenton S.M."/>
            <person name="Kim D.J."/>
            <person name="Klee K."/>
            <person name="Lai H."/>
            <person name="Lang C."/>
            <person name="Lin S."/>
            <person name="Macmil S.L."/>
            <person name="Magdelenat G."/>
            <person name="Matthews L."/>
            <person name="McCorrison J."/>
            <person name="Monaghan E.L."/>
            <person name="Mun J.H."/>
            <person name="Najar F.Z."/>
            <person name="Nicholson C."/>
            <person name="Noirot C."/>
            <person name="O'Bleness M."/>
            <person name="Paule C.R."/>
            <person name="Poulain J."/>
            <person name="Prion F."/>
            <person name="Qin B."/>
            <person name="Qu C."/>
            <person name="Retzel E.F."/>
            <person name="Riddle C."/>
            <person name="Sallet E."/>
            <person name="Samain S."/>
            <person name="Samson N."/>
            <person name="Sanders I."/>
            <person name="Saurat O."/>
            <person name="Scarpelli C."/>
            <person name="Schiex T."/>
            <person name="Segurens B."/>
            <person name="Severin A.J."/>
            <person name="Sherrier D.J."/>
            <person name="Shi R."/>
            <person name="Sims S."/>
            <person name="Singer S.R."/>
            <person name="Sinharoy S."/>
            <person name="Sterck L."/>
            <person name="Viollet A."/>
            <person name="Wang B.B."/>
            <person name="Wang K."/>
            <person name="Wang M."/>
            <person name="Wang X."/>
            <person name="Warfsmann J."/>
            <person name="Weissenbach J."/>
            <person name="White D.D."/>
            <person name="White J.D."/>
            <person name="Wiley G.B."/>
            <person name="Wincker P."/>
            <person name="Xing Y."/>
            <person name="Yang L."/>
            <person name="Yao Z."/>
            <person name="Ying F."/>
            <person name="Zhai J."/>
            <person name="Zhou L."/>
            <person name="Zuber A."/>
            <person name="Denarie J."/>
            <person name="Dixon R.A."/>
            <person name="May G.D."/>
            <person name="Schwartz D.C."/>
            <person name="Rogers J."/>
            <person name="Quetier F."/>
            <person name="Town C.D."/>
            <person name="Roe B.A."/>
        </authorList>
    </citation>
    <scope>NUCLEOTIDE SEQUENCE [LARGE SCALE GENOMIC DNA]</scope>
    <source>
        <strain evidence="2">A17</strain>
        <strain evidence="3 4">cv. Jemalong A17</strain>
    </source>
</reference>
<dbReference type="EMBL" id="KL403224">
    <property type="protein sequence ID" value="KEH15839.1"/>
    <property type="molecule type" value="Genomic_DNA"/>
</dbReference>
<dbReference type="EnsemblPlants" id="KEH15839">
    <property type="protein sequence ID" value="KEH15839"/>
    <property type="gene ID" value="MTR_0499s0020"/>
</dbReference>
<dbReference type="Proteomes" id="UP000002051">
    <property type="component" value="Unassembled WGS sequence"/>
</dbReference>
<gene>
    <name evidence="2" type="ORF">MTR_0499s0020</name>
</gene>
<feature type="compositionally biased region" description="Basic residues" evidence="1">
    <location>
        <begin position="96"/>
        <end position="109"/>
    </location>
</feature>
<feature type="region of interest" description="Disordered" evidence="1">
    <location>
        <begin position="75"/>
        <end position="120"/>
    </location>
</feature>
<evidence type="ECO:0000256" key="1">
    <source>
        <dbReference type="SAM" id="MobiDB-lite"/>
    </source>
</evidence>
<feature type="compositionally biased region" description="Polar residues" evidence="1">
    <location>
        <begin position="76"/>
        <end position="95"/>
    </location>
</feature>
<protein>
    <submittedName>
        <fullName evidence="2 3">Uncharacterized protein</fullName>
    </submittedName>
</protein>
<reference evidence="3" key="3">
    <citation type="submission" date="2015-06" db="UniProtKB">
        <authorList>
            <consortium name="EnsemblPlants"/>
        </authorList>
    </citation>
    <scope>IDENTIFICATION</scope>
    <source>
        <strain evidence="3">cv. Jemalong A17</strain>
    </source>
</reference>
<dbReference type="HOGENOM" id="CLU_1878541_0_0_1"/>
<name>A0A072TE86_MEDTR</name>
<proteinExistence type="predicted"/>
<sequence length="136" mass="15068">MREEGGCDGGADKKSPRTTIPWSYIELTKLDCRGATLFRFRERKLALMLHLNKNKSIGSEKIKATYDEKIKAKPQKGSTIFGGSSTKATANGTNNSKKKTPSSGKTHKNTAKEPTSSFVNTSKSSFWTTCHRCHMH</sequence>
<dbReference type="AlphaFoldDB" id="A0A072TE86"/>
<evidence type="ECO:0000313" key="4">
    <source>
        <dbReference type="Proteomes" id="UP000002051"/>
    </source>
</evidence>
<evidence type="ECO:0000313" key="3">
    <source>
        <dbReference type="EnsemblPlants" id="KEH15839"/>
    </source>
</evidence>
<accession>A0A072TE86</accession>